<feature type="region of interest" description="Disordered" evidence="1">
    <location>
        <begin position="92"/>
        <end position="116"/>
    </location>
</feature>
<sequence length="116" mass="13179">MLHDWLEGVLADHLRFFWGFQDTAKENYRALKEKTHRKKQQCLDNGKEAEVGSGSSSFKFEDDIELCQGISGGLFKTEKIKLFWYILEDIKLPSGSGKLPKNLGPQDMVGSRKQTG</sequence>
<reference evidence="2" key="1">
    <citation type="submission" date="2021-03" db="EMBL/GenBank/DDBJ databases">
        <title>Draft genome sequence of rust myrtle Austropuccinia psidii MF-1, a brazilian biotype.</title>
        <authorList>
            <person name="Quecine M.C."/>
            <person name="Pachon D.M.R."/>
            <person name="Bonatelli M.L."/>
            <person name="Correr F.H."/>
            <person name="Franceschini L.M."/>
            <person name="Leite T.F."/>
            <person name="Margarido G.R.A."/>
            <person name="Almeida C.A."/>
            <person name="Ferrarezi J.A."/>
            <person name="Labate C.A."/>
        </authorList>
    </citation>
    <scope>NUCLEOTIDE SEQUENCE</scope>
    <source>
        <strain evidence="2">MF-1</strain>
    </source>
</reference>
<gene>
    <name evidence="2" type="ORF">O181_060789</name>
</gene>
<evidence type="ECO:0000313" key="2">
    <source>
        <dbReference type="EMBL" id="MBW0521074.1"/>
    </source>
</evidence>
<dbReference type="EMBL" id="AVOT02028557">
    <property type="protein sequence ID" value="MBW0521074.1"/>
    <property type="molecule type" value="Genomic_DNA"/>
</dbReference>
<keyword evidence="3" id="KW-1185">Reference proteome</keyword>
<organism evidence="2 3">
    <name type="scientific">Austropuccinia psidii MF-1</name>
    <dbReference type="NCBI Taxonomy" id="1389203"/>
    <lineage>
        <taxon>Eukaryota</taxon>
        <taxon>Fungi</taxon>
        <taxon>Dikarya</taxon>
        <taxon>Basidiomycota</taxon>
        <taxon>Pucciniomycotina</taxon>
        <taxon>Pucciniomycetes</taxon>
        <taxon>Pucciniales</taxon>
        <taxon>Sphaerophragmiaceae</taxon>
        <taxon>Austropuccinia</taxon>
    </lineage>
</organism>
<evidence type="ECO:0000313" key="3">
    <source>
        <dbReference type="Proteomes" id="UP000765509"/>
    </source>
</evidence>
<dbReference type="AlphaFoldDB" id="A0A9Q3EH11"/>
<protein>
    <submittedName>
        <fullName evidence="2">Uncharacterized protein</fullName>
    </submittedName>
</protein>
<name>A0A9Q3EH11_9BASI</name>
<accession>A0A9Q3EH11</accession>
<comment type="caution">
    <text evidence="2">The sequence shown here is derived from an EMBL/GenBank/DDBJ whole genome shotgun (WGS) entry which is preliminary data.</text>
</comment>
<dbReference type="Proteomes" id="UP000765509">
    <property type="component" value="Unassembled WGS sequence"/>
</dbReference>
<proteinExistence type="predicted"/>
<evidence type="ECO:0000256" key="1">
    <source>
        <dbReference type="SAM" id="MobiDB-lite"/>
    </source>
</evidence>